<evidence type="ECO:0000313" key="2">
    <source>
        <dbReference type="EMBL" id="KAL0176206.1"/>
    </source>
</evidence>
<reference evidence="2 3" key="1">
    <citation type="submission" date="2024-05" db="EMBL/GenBank/DDBJ databases">
        <title>Genome sequencing and assembly of Indian major carp, Cirrhinus mrigala (Hamilton, 1822).</title>
        <authorList>
            <person name="Mohindra V."/>
            <person name="Chowdhury L.M."/>
            <person name="Lal K."/>
            <person name="Jena J.K."/>
        </authorList>
    </citation>
    <scope>NUCLEOTIDE SEQUENCE [LARGE SCALE GENOMIC DNA]</scope>
    <source>
        <strain evidence="2">CM1030</strain>
        <tissue evidence="2">Blood</tissue>
    </source>
</reference>
<proteinExistence type="predicted"/>
<evidence type="ECO:0000313" key="3">
    <source>
        <dbReference type="Proteomes" id="UP001529510"/>
    </source>
</evidence>
<dbReference type="Proteomes" id="UP001529510">
    <property type="component" value="Unassembled WGS sequence"/>
</dbReference>
<dbReference type="InterPro" id="IPR013783">
    <property type="entry name" value="Ig-like_fold"/>
</dbReference>
<feature type="domain" description="Immunoglobulin I-set" evidence="1">
    <location>
        <begin position="16"/>
        <end position="52"/>
    </location>
</feature>
<comment type="caution">
    <text evidence="2">The sequence shown here is derived from an EMBL/GenBank/DDBJ whole genome shotgun (WGS) entry which is preliminary data.</text>
</comment>
<dbReference type="Gene3D" id="2.60.40.10">
    <property type="entry name" value="Immunoglobulins"/>
    <property type="match status" value="1"/>
</dbReference>
<sequence>ELIDPKTDPNFFITVDHNLIIKQARLADTGNYTCVAKNIVARRKSSSATVIVY</sequence>
<gene>
    <name evidence="2" type="ORF">M9458_028536</name>
</gene>
<evidence type="ECO:0000259" key="1">
    <source>
        <dbReference type="Pfam" id="PF07679"/>
    </source>
</evidence>
<organism evidence="2 3">
    <name type="scientific">Cirrhinus mrigala</name>
    <name type="common">Mrigala</name>
    <dbReference type="NCBI Taxonomy" id="683832"/>
    <lineage>
        <taxon>Eukaryota</taxon>
        <taxon>Metazoa</taxon>
        <taxon>Chordata</taxon>
        <taxon>Craniata</taxon>
        <taxon>Vertebrata</taxon>
        <taxon>Euteleostomi</taxon>
        <taxon>Actinopterygii</taxon>
        <taxon>Neopterygii</taxon>
        <taxon>Teleostei</taxon>
        <taxon>Ostariophysi</taxon>
        <taxon>Cypriniformes</taxon>
        <taxon>Cyprinidae</taxon>
        <taxon>Labeoninae</taxon>
        <taxon>Labeonini</taxon>
        <taxon>Cirrhinus</taxon>
    </lineage>
</organism>
<accession>A0ABD0PU92</accession>
<feature type="non-terminal residue" evidence="2">
    <location>
        <position position="53"/>
    </location>
</feature>
<keyword evidence="3" id="KW-1185">Reference proteome</keyword>
<dbReference type="InterPro" id="IPR013098">
    <property type="entry name" value="Ig_I-set"/>
</dbReference>
<name>A0ABD0PU92_CIRMR</name>
<dbReference type="EMBL" id="JAMKFB020000014">
    <property type="protein sequence ID" value="KAL0176206.1"/>
    <property type="molecule type" value="Genomic_DNA"/>
</dbReference>
<dbReference type="InterPro" id="IPR036179">
    <property type="entry name" value="Ig-like_dom_sf"/>
</dbReference>
<feature type="non-terminal residue" evidence="2">
    <location>
        <position position="1"/>
    </location>
</feature>
<dbReference type="Pfam" id="PF07679">
    <property type="entry name" value="I-set"/>
    <property type="match status" value="1"/>
</dbReference>
<dbReference type="SUPFAM" id="SSF48726">
    <property type="entry name" value="Immunoglobulin"/>
    <property type="match status" value="1"/>
</dbReference>
<dbReference type="AlphaFoldDB" id="A0ABD0PU92"/>
<protein>
    <recommendedName>
        <fullName evidence="1">Immunoglobulin I-set domain-containing protein</fullName>
    </recommendedName>
</protein>